<gene>
    <name evidence="5" type="ORF">RV00_GL001172</name>
</gene>
<keyword evidence="1" id="KW-0175">Coiled coil</keyword>
<dbReference type="EMBL" id="JXKM01000002">
    <property type="protein sequence ID" value="OJG36727.1"/>
    <property type="molecule type" value="Genomic_DNA"/>
</dbReference>
<feature type="signal peptide" evidence="4">
    <location>
        <begin position="1"/>
        <end position="26"/>
    </location>
</feature>
<keyword evidence="4" id="KW-0732">Signal</keyword>
<dbReference type="STRING" id="319970.RV00_GL001172"/>
<keyword evidence="3" id="KW-0812">Transmembrane</keyword>
<proteinExistence type="predicted"/>
<sequence length="294" mass="31832">MTNKKAFAVALIALSVGLVLSPAVSAAETNNATESSVPTTATTESSNPKLPQQDNIAAQLKAATEQYEARKQQIAQDLADAQQRREKRQQDLHNDFEEFQNQLSQNHADFQQHVSEVNDRLQTDHETIESTWSQAQTQLDQARADFNKKIADAKELQAQLQADQKMIDQNISQVKNSAQTLQKQAAVGSAAAKATGVDLENRANDVAGAVNRIKAVVDSAGDELKTTDDASTQATEQPQVTKMATGSVETTQKRNVQTSGEYPKTNEAKNPALSLIGFGIVGVLGLLILRKPRG</sequence>
<keyword evidence="3" id="KW-0472">Membrane</keyword>
<keyword evidence="6" id="KW-1185">Reference proteome</keyword>
<protein>
    <recommendedName>
        <fullName evidence="7">LPXTG-domain-containing protein cell wall anchor domain</fullName>
    </recommendedName>
</protein>
<evidence type="ECO:0000256" key="1">
    <source>
        <dbReference type="SAM" id="Coils"/>
    </source>
</evidence>
<dbReference type="Proteomes" id="UP000183700">
    <property type="component" value="Unassembled WGS sequence"/>
</dbReference>
<evidence type="ECO:0000313" key="6">
    <source>
        <dbReference type="Proteomes" id="UP000183700"/>
    </source>
</evidence>
<evidence type="ECO:0000256" key="3">
    <source>
        <dbReference type="SAM" id="Phobius"/>
    </source>
</evidence>
<feature type="coiled-coil region" evidence="1">
    <location>
        <begin position="57"/>
        <end position="91"/>
    </location>
</feature>
<comment type="caution">
    <text evidence="5">The sequence shown here is derived from an EMBL/GenBank/DDBJ whole genome shotgun (WGS) entry which is preliminary data.</text>
</comment>
<dbReference type="NCBIfam" id="TIGR01167">
    <property type="entry name" value="LPXTG_anchor"/>
    <property type="match status" value="1"/>
</dbReference>
<feature type="transmembrane region" description="Helical" evidence="3">
    <location>
        <begin position="272"/>
        <end position="289"/>
    </location>
</feature>
<evidence type="ECO:0008006" key="7">
    <source>
        <dbReference type="Google" id="ProtNLM"/>
    </source>
</evidence>
<dbReference type="AlphaFoldDB" id="A0A1L8SXF1"/>
<accession>A0A1L8SXF1</accession>
<reference evidence="5 6" key="1">
    <citation type="submission" date="2014-12" db="EMBL/GenBank/DDBJ databases">
        <title>Draft genome sequences of 29 type strains of Enterococci.</title>
        <authorList>
            <person name="Zhong Z."/>
            <person name="Sun Z."/>
            <person name="Liu W."/>
            <person name="Zhang W."/>
            <person name="Zhang H."/>
        </authorList>
    </citation>
    <scope>NUCLEOTIDE SEQUENCE [LARGE SCALE GENOMIC DNA]</scope>
    <source>
        <strain evidence="5 6">DSM 22802</strain>
    </source>
</reference>
<dbReference type="RefSeq" id="WP_071861156.1">
    <property type="nucleotide sequence ID" value="NZ_JBHLVS010000012.1"/>
</dbReference>
<evidence type="ECO:0000256" key="2">
    <source>
        <dbReference type="SAM" id="MobiDB-lite"/>
    </source>
</evidence>
<name>A0A1L8SXF1_9ENTE</name>
<feature type="region of interest" description="Disordered" evidence="2">
    <location>
        <begin position="28"/>
        <end position="52"/>
    </location>
</feature>
<evidence type="ECO:0000313" key="5">
    <source>
        <dbReference type="EMBL" id="OJG36727.1"/>
    </source>
</evidence>
<keyword evidence="3" id="KW-1133">Transmembrane helix</keyword>
<organism evidence="5 6">
    <name type="scientific">Enterococcus devriesei</name>
    <dbReference type="NCBI Taxonomy" id="319970"/>
    <lineage>
        <taxon>Bacteria</taxon>
        <taxon>Bacillati</taxon>
        <taxon>Bacillota</taxon>
        <taxon>Bacilli</taxon>
        <taxon>Lactobacillales</taxon>
        <taxon>Enterococcaceae</taxon>
        <taxon>Enterococcus</taxon>
    </lineage>
</organism>
<evidence type="ECO:0000256" key="4">
    <source>
        <dbReference type="SAM" id="SignalP"/>
    </source>
</evidence>
<feature type="chain" id="PRO_5009880324" description="LPXTG-domain-containing protein cell wall anchor domain" evidence="4">
    <location>
        <begin position="27"/>
        <end position="294"/>
    </location>
</feature>